<gene>
    <name evidence="2" type="ORF">Pr1d_23200</name>
</gene>
<dbReference type="Proteomes" id="UP000323917">
    <property type="component" value="Chromosome"/>
</dbReference>
<evidence type="ECO:0000256" key="1">
    <source>
        <dbReference type="SAM" id="MobiDB-lite"/>
    </source>
</evidence>
<keyword evidence="3" id="KW-1185">Reference proteome</keyword>
<dbReference type="KEGG" id="bgok:Pr1d_23200"/>
<protein>
    <submittedName>
        <fullName evidence="2">Uncharacterized protein</fullName>
    </submittedName>
</protein>
<dbReference type="OrthoDB" id="290832at2"/>
<feature type="compositionally biased region" description="Basic and acidic residues" evidence="1">
    <location>
        <begin position="61"/>
        <end position="99"/>
    </location>
</feature>
<dbReference type="AlphaFoldDB" id="A0A5B9QBS3"/>
<reference evidence="2 3" key="1">
    <citation type="submission" date="2019-08" db="EMBL/GenBank/DDBJ databases">
        <title>Deep-cultivation of Planctomycetes and their phenomic and genomic characterization uncovers novel biology.</title>
        <authorList>
            <person name="Wiegand S."/>
            <person name="Jogler M."/>
            <person name="Boedeker C."/>
            <person name="Pinto D."/>
            <person name="Vollmers J."/>
            <person name="Rivas-Marin E."/>
            <person name="Kohn T."/>
            <person name="Peeters S.H."/>
            <person name="Heuer A."/>
            <person name="Rast P."/>
            <person name="Oberbeckmann S."/>
            <person name="Bunk B."/>
            <person name="Jeske O."/>
            <person name="Meyerdierks A."/>
            <person name="Storesund J.E."/>
            <person name="Kallscheuer N."/>
            <person name="Luecker S."/>
            <person name="Lage O.M."/>
            <person name="Pohl T."/>
            <person name="Merkel B.J."/>
            <person name="Hornburger P."/>
            <person name="Mueller R.-W."/>
            <person name="Bruemmer F."/>
            <person name="Labrenz M."/>
            <person name="Spormann A.M."/>
            <person name="Op den Camp H."/>
            <person name="Overmann J."/>
            <person name="Amann R."/>
            <person name="Jetten M.S.M."/>
            <person name="Mascher T."/>
            <person name="Medema M.H."/>
            <person name="Devos D.P."/>
            <person name="Kaster A.-K."/>
            <person name="Ovreas L."/>
            <person name="Rohde M."/>
            <person name="Galperin M.Y."/>
            <person name="Jogler C."/>
        </authorList>
    </citation>
    <scope>NUCLEOTIDE SEQUENCE [LARGE SCALE GENOMIC DNA]</scope>
    <source>
        <strain evidence="2 3">Pr1d</strain>
    </source>
</reference>
<dbReference type="EMBL" id="CP042913">
    <property type="protein sequence ID" value="QEG35030.1"/>
    <property type="molecule type" value="Genomic_DNA"/>
</dbReference>
<organism evidence="2 3">
    <name type="scientific">Bythopirellula goksoeyrii</name>
    <dbReference type="NCBI Taxonomy" id="1400387"/>
    <lineage>
        <taxon>Bacteria</taxon>
        <taxon>Pseudomonadati</taxon>
        <taxon>Planctomycetota</taxon>
        <taxon>Planctomycetia</taxon>
        <taxon>Pirellulales</taxon>
        <taxon>Lacipirellulaceae</taxon>
        <taxon>Bythopirellula</taxon>
    </lineage>
</organism>
<feature type="region of interest" description="Disordered" evidence="1">
    <location>
        <begin position="1"/>
        <end position="110"/>
    </location>
</feature>
<feature type="compositionally biased region" description="Gly residues" evidence="1">
    <location>
        <begin position="1"/>
        <end position="10"/>
    </location>
</feature>
<proteinExistence type="predicted"/>
<dbReference type="RefSeq" id="WP_148073591.1">
    <property type="nucleotide sequence ID" value="NZ_CP042913.1"/>
</dbReference>
<name>A0A5B9QBS3_9BACT</name>
<evidence type="ECO:0000313" key="2">
    <source>
        <dbReference type="EMBL" id="QEG35030.1"/>
    </source>
</evidence>
<accession>A0A5B9QBS3</accession>
<sequence>MNVGPMGGLIGSAAGAPLSQTSGSETERSQRDSSAQQRQVSTEDSAEKAAGIGTTDEDQGTSERDADGRRFWEKAAEQKQAETDEENAALKERQSKDPKGISGSSLDLTG</sequence>
<evidence type="ECO:0000313" key="3">
    <source>
        <dbReference type="Proteomes" id="UP000323917"/>
    </source>
</evidence>